<dbReference type="OrthoDB" id="365605at2759"/>
<dbReference type="GO" id="GO:0031012">
    <property type="term" value="C:extracellular matrix"/>
    <property type="evidence" value="ECO:0007669"/>
    <property type="project" value="TreeGrafter"/>
</dbReference>
<comment type="caution">
    <text evidence="6">The sequence shown here is derived from an EMBL/GenBank/DDBJ whole genome shotgun (WGS) entry which is preliminary data.</text>
</comment>
<dbReference type="GO" id="GO:0007155">
    <property type="term" value="P:cell adhesion"/>
    <property type="evidence" value="ECO:0007669"/>
    <property type="project" value="TreeGrafter"/>
</dbReference>
<evidence type="ECO:0000256" key="1">
    <source>
        <dbReference type="ARBA" id="ARBA00022729"/>
    </source>
</evidence>
<dbReference type="SMART" id="SM00121">
    <property type="entry name" value="IB"/>
    <property type="match status" value="1"/>
</dbReference>
<dbReference type="SUPFAM" id="SSF57184">
    <property type="entry name" value="Growth factor receptor domain"/>
    <property type="match status" value="1"/>
</dbReference>
<dbReference type="PROSITE" id="PS01185">
    <property type="entry name" value="CTCK_1"/>
    <property type="match status" value="1"/>
</dbReference>
<dbReference type="Proteomes" id="UP000728185">
    <property type="component" value="Unassembled WGS sequence"/>
</dbReference>
<dbReference type="Pfam" id="PF00219">
    <property type="entry name" value="IGFBP"/>
    <property type="match status" value="1"/>
</dbReference>
<evidence type="ECO:0000256" key="3">
    <source>
        <dbReference type="PROSITE-ProRule" id="PRU00039"/>
    </source>
</evidence>
<evidence type="ECO:0000259" key="4">
    <source>
        <dbReference type="PROSITE" id="PS01225"/>
    </source>
</evidence>
<dbReference type="InterPro" id="IPR043973">
    <property type="entry name" value="TSP1_CCN"/>
</dbReference>
<proteinExistence type="predicted"/>
<feature type="domain" description="IGFBP N-terminal" evidence="5">
    <location>
        <begin position="5"/>
        <end position="83"/>
    </location>
</feature>
<dbReference type="AlphaFoldDB" id="A0A8E0S2G2"/>
<protein>
    <submittedName>
        <fullName evidence="6">Uncharacterized protein</fullName>
    </submittedName>
</protein>
<evidence type="ECO:0000313" key="6">
    <source>
        <dbReference type="EMBL" id="KAA0199468.1"/>
    </source>
</evidence>
<sequence length="425" mass="47907">MYAPQSAHCPARCFCSPRSSAIHKPQCAHGVSVVRDGCDCCWMCARQSGEMCSARYLCDLADGLECLHLDEKKPALNGSLDRAVQSRAQLTPVSSSLGGYGICWKRQGRPCPVNGTWLSHGDIQTNECRHQCSCMDGMLVCTDVCVVQEQQRPPEVFCDLINGEGPIMQLRLMPPAPGECCRRWMCVAVADTQDRESRFWADSEAELVRAVSSPRGIETRLDQTLSNGIETTKDRCIWNPRQSSPWAPCSQSCGLGLSTRWTTETVDCHNVTQVRLCFWRPCRKFFTPKNKKFTSTLKFSRPGYLKFTTVRADQANTSHFGWPNPNITLHPTVDGRSRGNHWESGPSTSEPMVCQMERAFQPRFCNQPPPNACCWPSRSTTRRLRFRCTGGRIVYHFFEWIHTCQCSSVACERVLGNFTSEHKLN</sequence>
<accession>A0A8E0S2G2</accession>
<gene>
    <name evidence="6" type="ORF">FBUS_07677</name>
</gene>
<dbReference type="PROSITE" id="PS01225">
    <property type="entry name" value="CTCK_2"/>
    <property type="match status" value="1"/>
</dbReference>
<dbReference type="GO" id="GO:0007165">
    <property type="term" value="P:signal transduction"/>
    <property type="evidence" value="ECO:0007669"/>
    <property type="project" value="InterPro"/>
</dbReference>
<feature type="domain" description="CTCK" evidence="4">
    <location>
        <begin position="354"/>
        <end position="412"/>
    </location>
</feature>
<evidence type="ECO:0000313" key="7">
    <source>
        <dbReference type="Proteomes" id="UP000728185"/>
    </source>
</evidence>
<keyword evidence="7" id="KW-1185">Reference proteome</keyword>
<dbReference type="InterPro" id="IPR050941">
    <property type="entry name" value="CCN"/>
</dbReference>
<dbReference type="GO" id="GO:0045597">
    <property type="term" value="P:positive regulation of cell differentiation"/>
    <property type="evidence" value="ECO:0007669"/>
    <property type="project" value="TreeGrafter"/>
</dbReference>
<dbReference type="PANTHER" id="PTHR11348">
    <property type="entry name" value="CONNECTIVE TISSUE GROWTH FACTOR-RELATED"/>
    <property type="match status" value="1"/>
</dbReference>
<dbReference type="InterPro" id="IPR006207">
    <property type="entry name" value="Cys_knot_C"/>
</dbReference>
<dbReference type="GO" id="GO:0005178">
    <property type="term" value="F:integrin binding"/>
    <property type="evidence" value="ECO:0007669"/>
    <property type="project" value="TreeGrafter"/>
</dbReference>
<evidence type="ECO:0000256" key="2">
    <source>
        <dbReference type="ARBA" id="ARBA00023157"/>
    </source>
</evidence>
<reference evidence="6" key="1">
    <citation type="submission" date="2019-05" db="EMBL/GenBank/DDBJ databases">
        <title>Annotation for the trematode Fasciolopsis buski.</title>
        <authorList>
            <person name="Choi Y.-J."/>
        </authorList>
    </citation>
    <scope>NUCLEOTIDE SEQUENCE</scope>
    <source>
        <strain evidence="6">HT</strain>
        <tissue evidence="6">Whole worm</tissue>
    </source>
</reference>
<evidence type="ECO:0000259" key="5">
    <source>
        <dbReference type="PROSITE" id="PS51323"/>
    </source>
</evidence>
<dbReference type="PROSITE" id="PS51323">
    <property type="entry name" value="IGFBP_N_2"/>
    <property type="match status" value="1"/>
</dbReference>
<keyword evidence="2" id="KW-1015">Disulfide bond</keyword>
<comment type="caution">
    <text evidence="3">Lacks conserved residue(s) required for the propagation of feature annotation.</text>
</comment>
<dbReference type="Pfam" id="PF19035">
    <property type="entry name" value="TSP1_CCN"/>
    <property type="match status" value="1"/>
</dbReference>
<dbReference type="GO" id="GO:0008201">
    <property type="term" value="F:heparin binding"/>
    <property type="evidence" value="ECO:0007669"/>
    <property type="project" value="TreeGrafter"/>
</dbReference>
<dbReference type="InterPro" id="IPR000867">
    <property type="entry name" value="IGFBP-like"/>
</dbReference>
<dbReference type="SMART" id="SM00041">
    <property type="entry name" value="CT"/>
    <property type="match status" value="1"/>
</dbReference>
<dbReference type="PANTHER" id="PTHR11348:SF17">
    <property type="entry name" value="CCN"/>
    <property type="match status" value="1"/>
</dbReference>
<dbReference type="InterPro" id="IPR009030">
    <property type="entry name" value="Growth_fac_rcpt_cys_sf"/>
</dbReference>
<keyword evidence="1" id="KW-0732">Signal</keyword>
<dbReference type="GO" id="GO:0005615">
    <property type="term" value="C:extracellular space"/>
    <property type="evidence" value="ECO:0007669"/>
    <property type="project" value="TreeGrafter"/>
</dbReference>
<name>A0A8E0S2G2_9TREM</name>
<organism evidence="6 7">
    <name type="scientific">Fasciolopsis buskii</name>
    <dbReference type="NCBI Taxonomy" id="27845"/>
    <lineage>
        <taxon>Eukaryota</taxon>
        <taxon>Metazoa</taxon>
        <taxon>Spiralia</taxon>
        <taxon>Lophotrochozoa</taxon>
        <taxon>Platyhelminthes</taxon>
        <taxon>Trematoda</taxon>
        <taxon>Digenea</taxon>
        <taxon>Plagiorchiida</taxon>
        <taxon>Echinostomata</taxon>
        <taxon>Echinostomatoidea</taxon>
        <taxon>Fasciolidae</taxon>
        <taxon>Fasciolopsis</taxon>
    </lineage>
</organism>
<dbReference type="EMBL" id="LUCM01001127">
    <property type="protein sequence ID" value="KAA0199468.1"/>
    <property type="molecule type" value="Genomic_DNA"/>
</dbReference>